<dbReference type="InterPro" id="IPR015813">
    <property type="entry name" value="Pyrv/PenolPyrv_kinase-like_dom"/>
</dbReference>
<dbReference type="InterPro" id="IPR004839">
    <property type="entry name" value="Aminotransferase_I/II_large"/>
</dbReference>
<protein>
    <submittedName>
        <fullName evidence="3">Pyridoxal phosphate-dependent aminotransferase</fullName>
    </submittedName>
</protein>
<dbReference type="RefSeq" id="WP_321535853.1">
    <property type="nucleotide sequence ID" value="NZ_JARGDL010000009.1"/>
</dbReference>
<dbReference type="SUPFAM" id="SSF53383">
    <property type="entry name" value="PLP-dependent transferases"/>
    <property type="match status" value="1"/>
</dbReference>
<accession>A0AAE3P384</accession>
<dbReference type="Gene3D" id="3.40.640.10">
    <property type="entry name" value="Type I PLP-dependent aspartate aminotransferase-like (Major domain)"/>
    <property type="match status" value="1"/>
</dbReference>
<dbReference type="EMBL" id="JARGDL010000009">
    <property type="protein sequence ID" value="MDF1612085.1"/>
    <property type="molecule type" value="Genomic_DNA"/>
</dbReference>
<reference evidence="3" key="1">
    <citation type="submission" date="2023-03" db="EMBL/GenBank/DDBJ databases">
        <title>Stygiobacter electus gen. nov., sp. nov., facultatively anaerobic thermotolerant bacterium of the class Ignavibacteria from a well of Yessentuki mineral water deposit.</title>
        <authorList>
            <person name="Podosokorskaya O.A."/>
            <person name="Elcheninov A.G."/>
            <person name="Petrova N.F."/>
            <person name="Zavarzina D.G."/>
            <person name="Kublanov I.V."/>
            <person name="Merkel A.Y."/>
        </authorList>
    </citation>
    <scope>NUCLEOTIDE SEQUENCE</scope>
    <source>
        <strain evidence="3">09-Me</strain>
    </source>
</reference>
<dbReference type="GO" id="GO:0030170">
    <property type="term" value="F:pyridoxal phosphate binding"/>
    <property type="evidence" value="ECO:0007669"/>
    <property type="project" value="InterPro"/>
</dbReference>
<dbReference type="Pfam" id="PF00155">
    <property type="entry name" value="Aminotran_1_2"/>
    <property type="match status" value="1"/>
</dbReference>
<dbReference type="InterPro" id="IPR015422">
    <property type="entry name" value="PyrdxlP-dep_Trfase_small"/>
</dbReference>
<dbReference type="Gene3D" id="3.90.1150.10">
    <property type="entry name" value="Aspartate Aminotransferase, domain 1"/>
    <property type="match status" value="1"/>
</dbReference>
<evidence type="ECO:0000313" key="4">
    <source>
        <dbReference type="Proteomes" id="UP001221302"/>
    </source>
</evidence>
<dbReference type="PANTHER" id="PTHR43795:SF2">
    <property type="entry name" value="BIFUNCTIONAL ASPARTATE AMINOTRANSFERASE AND GLUTAMATE_ASPARTATE-PREPHENATE AMINOTRANSFERASE"/>
    <property type="match status" value="1"/>
</dbReference>
<name>A0AAE3P384_9BACT</name>
<dbReference type="PANTHER" id="PTHR43795">
    <property type="entry name" value="BIFUNCTIONAL ASPARTATE AMINOTRANSFERASE AND GLUTAMATE/ASPARTATE-PREPHENATE AMINOTRANSFERASE-RELATED"/>
    <property type="match status" value="1"/>
</dbReference>
<evidence type="ECO:0000259" key="2">
    <source>
        <dbReference type="Pfam" id="PF00155"/>
    </source>
</evidence>
<keyword evidence="4" id="KW-1185">Reference proteome</keyword>
<evidence type="ECO:0000313" key="3">
    <source>
        <dbReference type="EMBL" id="MDF1612085.1"/>
    </source>
</evidence>
<gene>
    <name evidence="3" type="ORF">P0M35_07970</name>
</gene>
<dbReference type="InterPro" id="IPR015424">
    <property type="entry name" value="PyrdxlP-dep_Trfase"/>
</dbReference>
<dbReference type="SUPFAM" id="SSF51621">
    <property type="entry name" value="Phosphoenolpyruvate/pyruvate domain"/>
    <property type="match status" value="1"/>
</dbReference>
<evidence type="ECO:0000256" key="1">
    <source>
        <dbReference type="ARBA" id="ARBA00022898"/>
    </source>
</evidence>
<keyword evidence="3" id="KW-0032">Aminotransferase</keyword>
<dbReference type="GO" id="GO:0008483">
    <property type="term" value="F:transaminase activity"/>
    <property type="evidence" value="ECO:0007669"/>
    <property type="project" value="UniProtKB-KW"/>
</dbReference>
<comment type="caution">
    <text evidence="3">The sequence shown here is derived from an EMBL/GenBank/DDBJ whole genome shotgun (WGS) entry which is preliminary data.</text>
</comment>
<organism evidence="3 4">
    <name type="scientific">Stygiobacter electus</name>
    <dbReference type="NCBI Taxonomy" id="3032292"/>
    <lineage>
        <taxon>Bacteria</taxon>
        <taxon>Pseudomonadati</taxon>
        <taxon>Ignavibacteriota</taxon>
        <taxon>Ignavibacteria</taxon>
        <taxon>Ignavibacteriales</taxon>
        <taxon>Melioribacteraceae</taxon>
        <taxon>Stygiobacter</taxon>
    </lineage>
</organism>
<dbReference type="InterPro" id="IPR050478">
    <property type="entry name" value="Ethylene_sulfur-biosynth"/>
</dbReference>
<dbReference type="Proteomes" id="UP001221302">
    <property type="component" value="Unassembled WGS sequence"/>
</dbReference>
<sequence length="1847" mass="214162">MNDLQKYFSIKHIKAATVSEISEATASSPIPVSERVNFHIGNPVQEDKLVFAYLRSILGIDINKVEIDSLEKIYDELEANDNDKTKIEFLKTLIEKSGPYTPRGGFNKRNPNFLIKYFYDWLSKNQQEPLNYDLGEQSGKREVIISSGGISEALRMLFHALSKFLIFKPANIFLFNIELPEHITKYENIKFLQLDSGENNLISNLKSIFEKENNKPNFLIIGTLLKEETRRELRKLSLKFPIFFIETNNAQNHLSLAREAKMMNRVLRILTPKIFSESLKDLSITFIAGYSEFISIIETIHFQLKGTPSASEIELLTFILKNYNFFNSENKNYIEQEEEIYSDKFFDYKNYSALIDKHISKIKSQYENHFEILNNKSEYLEEKFPLDFYNGKTFSELIDDLIKNLDNKEWQTKLEKSFLLSFLQRHPEYKIENCFVASGSSRTALALLGFHCGINEVIFPDLSWTYEHCFPNVEVVPLTKNFGLDVKKTIDTVSQKIKDDSNWKNHGAVVFNNPHNATGNKFDEEELKYLLQWLLGKKIFVIDDLSYQNVTPTYYLERINTLRQLTNQLISTGYLSEEEGNYLITVHSVSKTDSLAGARLSVVEIRNKIIAQKFKEVSSSIKPNIAAIFLTYLFYRNDSRIVNSYWLLRNKIFKDRSDALLNAVENLPQTRNLFGIKIKPPRASMYPQLIIENLPDGLSLDWLAYGLARQGIGLVPLSTFARTEDGFDSGRKTFRLTLGGTDTAEILLAKTRRVIIDLNKNIAGEASQYKKKEFNTVNISTGKKKKEINLSMPIETAFQMINDNIKEIYKSVIDKNKFQLHSDKYFGEFSKTFLPERISIFENKFKEKIHLINDLYNIFTKDRSNKLEEVLEYEFSKDNLENRVTKFRKRLYDRTVHPTQMYSIKSEMLFEELFEKIVNNKLPDQNLFIKLQKELVKEYLGLNVSIVSSEEADELILDLKSLINAENYFLINTNHEYKSFLSFWGDWDGSNRPSGQGHRLVAAGLIENVNQQAKILRSLLKQNKTIKVDAKLIYEIENLNKTNEKFISLFNEINLLTHQLEKRYRGILPYNIEATLFRKIGMTLHIAKDPLTSLWYHNDRLERKMLELRNKRKETLEYYFSLNKKLRKTLYSLIPAIKENISNQQIMIEAGMYRDLLKRFIITPRIHQKLILAQDQFAIDTTVHNANEINEVSGKYGNPAMVLALQISMSTKAEALISLDRKLSAKRELILRENNEINLPQISTVPLFEDVDSVNNIENFLNKVWEYSLQSRRINQEIEERFNEIIYEVFIAGSDLSQQVSQAMAMQLFRKAKLNIYNWLAQHNLIGKIRIKMGSGEPMQRQGGYYSTFAGEKIFNQNKNSIDRFSRTLTQSTKRSTIYATTPLLGIFAGGDLRTFQSTISEKLRHISIEKYAQLIYHLKESQKFYEEEILKAGEPISETRLQFSTRGYKNLERLTIGNSDKIYDEFLLTFKKNFRQILYGNDVDVVGIHIISYFIGRTSPVLRDRPTVRPQQNDSGKIGHQILERIAGTIPFSKYGSLLRAIAHNQAQTVVLGINQLTTGLFRSIDEMMKKQFAEGNTSSLIIDRVLPKLPVYEILNTLRIYQDVDLVYLNKIEKAFPAGNSAFLALREDIDSIKKYLPLFQKELIRRHGVDVNDFFDKNEFIVDLLPTVRPDVAVLLQADFFNTDSEKLFSKINYSIDKNWQKEIDKYLSVPVTIKNWREKIWQLLETPVYQRVSSFVELAIALNSLSQNGYEKQNLFVNKKLSSIKAPKLSNYSDENMQQFLSAAVDYLSSLTQEMVEVPINIVRALKEAKQIIKIEEQALNKKEQDLLRFYLLQIARLTGENG</sequence>
<dbReference type="InterPro" id="IPR015421">
    <property type="entry name" value="PyrdxlP-dep_Trfase_major"/>
</dbReference>
<proteinExistence type="predicted"/>
<keyword evidence="3" id="KW-0808">Transferase</keyword>
<feature type="domain" description="Aminotransferase class I/classII large" evidence="2">
    <location>
        <begin position="421"/>
        <end position="743"/>
    </location>
</feature>
<dbReference type="CDD" id="cd00609">
    <property type="entry name" value="AAT_like"/>
    <property type="match status" value="1"/>
</dbReference>
<keyword evidence="1" id="KW-0663">Pyridoxal phosphate</keyword>